<feature type="compositionally biased region" description="Polar residues" evidence="2">
    <location>
        <begin position="3932"/>
        <end position="3944"/>
    </location>
</feature>
<accession>A0A5J4X6Q6</accession>
<dbReference type="SMART" id="SM00710">
    <property type="entry name" value="PbH1"/>
    <property type="match status" value="13"/>
</dbReference>
<dbReference type="OrthoDB" id="75921at2759"/>
<sequence>MVRCVESCPQSKFNFRMDNGTNVCIKPCATGQIPLDMHVSDSDIKFPSCVTNNCTITNSQYINLTSTTAWDCISQSECSSSHMFPTHFELQGQQSYYKCVAGEVEKPYDQGSKYFYVKLINGTTNVNCLFDKPCKELSGNYLAYKNISQLPGHLIFLLGDIQINVVVNIDTNSSQQRLFASYPIGGTNQYNIDIGQGTVGRFNLEKGWLVFKQIVFVVQDNDKNNNNFLLIIRGKDSSTNLIDCRFKWRTSGRDIDRGFVSCVSDAQLTIESLTVDDGLSMSRQAIVNVDGSAGAMTVNNSFFRNIRRLSGAGAAIECTLTSGSGGITIFANTTFEECVSIFQYTQGSISTSYDIGALYCKVTQGQYHSFDFRGCSYRVGRQFTFGKGLFLESDNMVEMMRRPELVAHYGEIYIHNDNLWVIDANPQKNEIYMMGVQMDDREFTVPLHYMVNDVTSGIYHISNPNTTTYKYNPGGDKGFGNDNDACGWVRFPCVTFGKAVSRSIEQHPDINAEVKIGIVQGYVLSTTTQINAQGHKVSLSKQLNFSDETDFAHDIEIIVQENGQLVFSNGSLSVSSCTFIARNTQSAKYIIIVQANTLSLELKSCQLKMDTNQQNIYNGLVEINGGTVLIESLITPTTTALNMIGCNLIKINNGVGKVIISNSIFSNVTSTGTNGGSVLFAEIDNRSSGVTLQNLQFIGCNSIQSNGKIYGGAVQIYATQVNVGFDHISFTDCKGLNGGAMYVQLLSQSQLLIHNQCNFTTCSDISQSGGGGGLYLDISSYSTAQLNKTTFSTCQAQQYGGGLFVTLQGGGILSIMNSTVFTSCSCVKANDYQEGGAIDVIIKDGNSRLQIQDQTSFTGCTCRNFGGAININGSNGSFIDIKQTTFTSCSSQGGGGLNIALKSGCIMNITDAVNFILCESASSNGGGMRAELTEAATSLFISGNSKFDQCKATVGQGGAMYILASQSKIIDINAVVFDKCSAIQGGGAISIVISNGGSFSITGSTNFSECKTTGSTDIGLGGGAVCVDISDAASQFQVMNNVVFDKCTSAKEGGAIFLKADMSQLNEINHATFKNCTSAKEGGGIYASVTNGGAFDITNEATFTECKSTSESGGGLYASVRTTTSVMMIRENVKFDRCESEKQGGGAYVSVNQCKNNKINKMNMLNCKAQTDGSGLFIEVTGAASFTISNETTFTDCVSKGTGSGGGIYAIVADIDSRLVFVNRTSINNCNSSVSGGGIYLLIRGRGTVQLGEATIQNSYSPIGAGIFANILDGSQLQVLKSSNFSTCTATGANGLGGGIYADIGEDCVLYLEDSIKFDTCKSTYGKGGGAYFIISKRAEIYMNKVDFIDCSSYTGGGAVYITMESASFLQIQNQTTFNDCTTSSGNGGGIYATIKDIDSKIIINDGSKFEACTSTGIGGAVYIESSSNATIEVNKAEFTGCVAADGGAIQASLLTGSTLTITNQTTFKSCISSAGSTSGGGGINVNVETNGKLYIQDGVEFDTCTSASGKGGAGNAIVKGRSVVELNSATFKNCSSANGGGLYITLEEESQLTITNSNLFNNCTASGSGGGLYATVKDPDSKVIIRDNSKFNICKSTNGNGGGAYIEGTNQASIEINKATIENCNSIQGGGIYCDIKTQSSLQVTNSNLFKGCKSTTAGGGLYAKCDGINSKMNISGFTQFDSCSTTGTSGQGGGSYLQVSTNASFELNKVTYKGCSAVDGGGLFGDYNKANKFIITSSNYFIGCSVTERGGGMYIKFTDDPETNFLVGSLTEFKENLASQQSHGRDIFVYCNNFNFLEAPRRLLFDVFSPLYDMENAIYGTEFWTNVLLHHDPGVDQNLIDRYKTYFGDELYISNVNQTGNDEEQCGGKGSACSSFTYAKTKVKTPEWRPQTIKTRTPTTPKVVHTYITVESMQILEPFTSEADEVVIRGVTPEEFYPENLTSLYSKIEFGEKGQIIISDLARWQEEEDSEYLDVNGVDQKFTFQYLEFVLPEKLDVDSLILVKGNPSDSGIGREVEVLIQNCLVSQEPNLTNGVQCIFFKSDPYLSSREKVIFDNIIADPLLPSDGIKLNNGSLIEITYEPEIILQENYLQFKDSLFKYVRSEISAWNITETLGETNSQVPLGAGSVITIRASSSVQLPFHFVDCTFENCEMNMNVKITEKNQLGIGGVIGIFVKNAQVELEHFRFIDCIGTITFTNMSLSTVNSENEDKITSEQTTLPQSSLKEKTFDQKSQISISNELKKPNFQIQHTGALYIGTAGNNAEGRFEGKKKIVNNYKNKNDTRQDFTSVIDAVHKPIIKLSSCVIKKCKTQIINSGRGIRVIQSGGVIVHTDRIGANVDLKSSIFESCISTVSQINSPSNKAIISSPFEPLWQREQRLDGDGGGLVVSHGTSKPLVKGSGVQFINCTAAIWDIYENSKSPGQMNAEGKQMKKIQIKEDMKQQNQINDEKLTIKEIGKPYIRPVIIQPSAEDISHLFLRQNSEIKSNLNVVLKKGRFSSKMISLQGTQLAVKGEGESLSSIMQKESSQHLFTLQDSQLDASEMRAELWGASASLIHSEGSGRSIISGLRVGGNKLEDGISNGAAFEVTLGELVLIDVKVERITLIQNENERNSDTVDKVKMSGLIVMKENAKLLRLEKCFISNINMEDGGSAILSNGGLNSRLEIKDCNFIQESNAPWSGSAIRYIPTNQGQVLDVDGAVFSVFTADTQYNSQGGAIYVDMRVYDVEVKFRRCVFHNNVALNGGTNVFIAYKQSSQRAQRESFLGCHACTSSSVDQEKSFQYTIGNDNELFIDESDILHSSWIPETNNVGVWYIGIAEGNHTYDPNIKCGLPTNPCPSFTTIAQLLTQYPTDKVETIQFCEGSFNSPQIIVPATRGNSINIVGYGSSLTEISASSIGDNALIQGQGDQSVIIERIHMTLSNSQSQSGFVNVQGSNAALILSEVRVSGLAVSDPSSSSLSPKYLFRSAGLVFIEDVVIVHVFLNTGSIILAEQVRKPISTPSKGIEWLGLRSSGIYSSFFNEITTNESKIISIRDSSSQSNSISNKNNNLQSNAEMQSFIIHDTIFSSCVTSVNIADTETKGGLIHIVNNGVKVDIISSEFRRCQVLGRNMIYIGWNGVDTSVTPLKTIMISDTIFAGCSALIPGMRAVAQSIQNPTTYLLMQGSNTNGPDILDNELYSDGRPTYDEVYKHGLIYLESFTVGDKQGISSTRVDLYGTIITGCHSAVAAGLNCIKLTLYIIESTFVTPMCYSNVLYLNQTRGYIQSSFFKGRNETYTDPTLVTQSGDVADDTWELCPGQPRYYSSTTHGLVYVTKGTYQFDGELFEQTQVGALKVDTADVVLNNISFIEPKLGEEALYDGGQYLVMCIGKSHLEIIDTSVNGFNEDNCSFGSNYQDNSSVFQQNDASQCTLNILKDSECQMKLSYKWTIPPIPIVRIEKARLNVNISDEEEPFQFEVEGQNFIPLLFTMMIDTVRLKTQEEIHEEVEKYKDQKPELNQVYNYLSKRFGNGKDYIMKDIEGSKKHEFEPQQLKIYKKSNDDVDLPRDKHGRIIWPPEDGTQVPFLVLADVHGTKRATFSMKDVTWLDARTYWYGVLASNNGQRFTGENGEEGKPVIIDIEVLYGEMFANYIEVLPSKTWLYLTIAGVIILVLIIVLIIVIVLCLRWAEIKKAILRRGQIQKIGNQEDEINEQIAEIEEEERKKQEAKKQKKLEKKQAQKKQHQDLLLPYEDDSLFVIHAAQDPSDLPFQEMTDFGKDGLGKNEGASRKSYSQGFGTDSPYVEAYAGDLKARLDGIEQRDGAPLEQDPNTKVLVEMPAQEKGTINQQIAEFFTNTTPTTIDFSAMNADDPQLRGINWGAAGPPATIGLGEKGVSRPPKELFELQKRQEKLLSKSTTGFTKAQSKRSSQSSFQGRPTSPPGSASSSQLNSAASSQRGGPTSPHNYSSMKGPGPTSPGINKMGQNRGSQQSLKPNQGDNQV</sequence>
<dbReference type="GO" id="GO:0020037">
    <property type="term" value="F:heme binding"/>
    <property type="evidence" value="ECO:0007669"/>
    <property type="project" value="InterPro"/>
</dbReference>
<dbReference type="EMBL" id="SNRW01000167">
    <property type="protein sequence ID" value="KAA6402890.1"/>
    <property type="molecule type" value="Genomic_DNA"/>
</dbReference>
<dbReference type="PROSITE" id="PS50873">
    <property type="entry name" value="PEROXIDASE_4"/>
    <property type="match status" value="1"/>
</dbReference>
<name>A0A5J4X6Q6_9EUKA</name>
<evidence type="ECO:0000259" key="4">
    <source>
        <dbReference type="PROSITE" id="PS50873"/>
    </source>
</evidence>
<keyword evidence="3" id="KW-1133">Transmembrane helix</keyword>
<keyword evidence="3" id="KW-0812">Transmembrane</keyword>
<feature type="compositionally biased region" description="Low complexity" evidence="2">
    <location>
        <begin position="3917"/>
        <end position="3931"/>
    </location>
</feature>
<feature type="domain" description="Plant heme peroxidase family profile" evidence="4">
    <location>
        <begin position="3055"/>
        <end position="3392"/>
    </location>
</feature>
<evidence type="ECO:0000256" key="3">
    <source>
        <dbReference type="SAM" id="Phobius"/>
    </source>
</evidence>
<dbReference type="InterPro" id="IPR006626">
    <property type="entry name" value="PbH1"/>
</dbReference>
<evidence type="ECO:0000313" key="6">
    <source>
        <dbReference type="Proteomes" id="UP000324800"/>
    </source>
</evidence>
<protein>
    <recommendedName>
        <fullName evidence="4">Plant heme peroxidase family profile domain-containing protein</fullName>
    </recommendedName>
</protein>
<feature type="coiled-coil region" evidence="1">
    <location>
        <begin position="3678"/>
        <end position="3724"/>
    </location>
</feature>
<feature type="compositionally biased region" description="Polar residues" evidence="2">
    <location>
        <begin position="3958"/>
        <end position="3977"/>
    </location>
</feature>
<organism evidence="5 6">
    <name type="scientific">Streblomastix strix</name>
    <dbReference type="NCBI Taxonomy" id="222440"/>
    <lineage>
        <taxon>Eukaryota</taxon>
        <taxon>Metamonada</taxon>
        <taxon>Preaxostyla</taxon>
        <taxon>Oxymonadida</taxon>
        <taxon>Streblomastigidae</taxon>
        <taxon>Streblomastix</taxon>
    </lineage>
</organism>
<dbReference type="GO" id="GO:0004601">
    <property type="term" value="F:peroxidase activity"/>
    <property type="evidence" value="ECO:0007669"/>
    <property type="project" value="InterPro"/>
</dbReference>
<dbReference type="GO" id="GO:0006979">
    <property type="term" value="P:response to oxidative stress"/>
    <property type="evidence" value="ECO:0007669"/>
    <property type="project" value="InterPro"/>
</dbReference>
<evidence type="ECO:0000313" key="5">
    <source>
        <dbReference type="EMBL" id="KAA6402890.1"/>
    </source>
</evidence>
<dbReference type="Proteomes" id="UP000324800">
    <property type="component" value="Unassembled WGS sequence"/>
</dbReference>
<feature type="region of interest" description="Disordered" evidence="2">
    <location>
        <begin position="3884"/>
        <end position="3977"/>
    </location>
</feature>
<keyword evidence="1" id="KW-0175">Coiled coil</keyword>
<feature type="compositionally biased region" description="Polar residues" evidence="2">
    <location>
        <begin position="3890"/>
        <end position="3912"/>
    </location>
</feature>
<evidence type="ECO:0000256" key="2">
    <source>
        <dbReference type="SAM" id="MobiDB-lite"/>
    </source>
</evidence>
<feature type="transmembrane region" description="Helical" evidence="3">
    <location>
        <begin position="3638"/>
        <end position="3666"/>
    </location>
</feature>
<keyword evidence="3" id="KW-0472">Membrane</keyword>
<evidence type="ECO:0000256" key="1">
    <source>
        <dbReference type="SAM" id="Coils"/>
    </source>
</evidence>
<proteinExistence type="predicted"/>
<dbReference type="InterPro" id="IPR002016">
    <property type="entry name" value="Haem_peroxidase"/>
</dbReference>
<gene>
    <name evidence="5" type="ORF">EZS28_001587</name>
</gene>
<comment type="caution">
    <text evidence="5">The sequence shown here is derived from an EMBL/GenBank/DDBJ whole genome shotgun (WGS) entry which is preliminary data.</text>
</comment>
<reference evidence="5 6" key="1">
    <citation type="submission" date="2019-03" db="EMBL/GenBank/DDBJ databases">
        <title>Single cell metagenomics reveals metabolic interactions within the superorganism composed of flagellate Streblomastix strix and complex community of Bacteroidetes bacteria on its surface.</title>
        <authorList>
            <person name="Treitli S.C."/>
            <person name="Kolisko M."/>
            <person name="Husnik F."/>
            <person name="Keeling P."/>
            <person name="Hampl V."/>
        </authorList>
    </citation>
    <scope>NUCLEOTIDE SEQUENCE [LARGE SCALE GENOMIC DNA]</scope>
    <source>
        <strain evidence="5">ST1C</strain>
    </source>
</reference>